<dbReference type="InterPro" id="IPR051697">
    <property type="entry name" value="Patched_domain-protein"/>
</dbReference>
<comment type="similarity">
    <text evidence="2">Belongs to the patched family.</text>
</comment>
<dbReference type="AlphaFoldDB" id="A0A915A4X6"/>
<keyword evidence="7" id="KW-0325">Glycoprotein</keyword>
<feature type="transmembrane region" description="Helical" evidence="8">
    <location>
        <begin position="727"/>
        <end position="748"/>
    </location>
</feature>
<dbReference type="GO" id="GO:0005886">
    <property type="term" value="C:plasma membrane"/>
    <property type="evidence" value="ECO:0007669"/>
    <property type="project" value="UniProtKB-SubCell"/>
</dbReference>
<feature type="transmembrane region" description="Helical" evidence="8">
    <location>
        <begin position="683"/>
        <end position="707"/>
    </location>
</feature>
<organism evidence="10 11">
    <name type="scientific">Parascaris univalens</name>
    <name type="common">Nematode worm</name>
    <dbReference type="NCBI Taxonomy" id="6257"/>
    <lineage>
        <taxon>Eukaryota</taxon>
        <taxon>Metazoa</taxon>
        <taxon>Ecdysozoa</taxon>
        <taxon>Nematoda</taxon>
        <taxon>Chromadorea</taxon>
        <taxon>Rhabditida</taxon>
        <taxon>Spirurina</taxon>
        <taxon>Ascaridomorpha</taxon>
        <taxon>Ascaridoidea</taxon>
        <taxon>Ascarididae</taxon>
        <taxon>Parascaris</taxon>
    </lineage>
</organism>
<feature type="transmembrane region" description="Helical" evidence="8">
    <location>
        <begin position="163"/>
        <end position="182"/>
    </location>
</feature>
<dbReference type="SUPFAM" id="SSF82866">
    <property type="entry name" value="Multidrug efflux transporter AcrB transmembrane domain"/>
    <property type="match status" value="2"/>
</dbReference>
<evidence type="ECO:0000256" key="5">
    <source>
        <dbReference type="ARBA" id="ARBA00022989"/>
    </source>
</evidence>
<evidence type="ECO:0000313" key="11">
    <source>
        <dbReference type="WBParaSite" id="PgR001X_g125_t01"/>
    </source>
</evidence>
<proteinExistence type="inferred from homology"/>
<feature type="domain" description="SSD" evidence="9">
    <location>
        <begin position="162"/>
        <end position="311"/>
    </location>
</feature>
<dbReference type="GO" id="GO:0018996">
    <property type="term" value="P:molting cycle, collagen and cuticulin-based cuticle"/>
    <property type="evidence" value="ECO:0007669"/>
    <property type="project" value="TreeGrafter"/>
</dbReference>
<dbReference type="PANTHER" id="PTHR10796:SF91">
    <property type="entry name" value="SSD DOMAIN-CONTAINING PROTEIN"/>
    <property type="match status" value="1"/>
</dbReference>
<feature type="transmembrane region" description="Helical" evidence="8">
    <location>
        <begin position="657"/>
        <end position="677"/>
    </location>
</feature>
<evidence type="ECO:0000256" key="4">
    <source>
        <dbReference type="ARBA" id="ARBA00022692"/>
    </source>
</evidence>
<keyword evidence="5 8" id="KW-1133">Transmembrane helix</keyword>
<dbReference type="GO" id="GO:0030659">
    <property type="term" value="C:cytoplasmic vesicle membrane"/>
    <property type="evidence" value="ECO:0007669"/>
    <property type="project" value="TreeGrafter"/>
</dbReference>
<dbReference type="FunFam" id="1.20.1640.10:FF:000013">
    <property type="entry name" value="PaTched Related family"/>
    <property type="match status" value="1"/>
</dbReference>
<evidence type="ECO:0000256" key="3">
    <source>
        <dbReference type="ARBA" id="ARBA00022475"/>
    </source>
</evidence>
<accession>A0A915A4X6</accession>
<keyword evidence="6 8" id="KW-0472">Membrane</keyword>
<evidence type="ECO:0000256" key="6">
    <source>
        <dbReference type="ARBA" id="ARBA00023136"/>
    </source>
</evidence>
<feature type="transmembrane region" description="Helical" evidence="8">
    <location>
        <begin position="203"/>
        <end position="227"/>
    </location>
</feature>
<name>A0A915A4X6_PARUN</name>
<dbReference type="GO" id="GO:0006897">
    <property type="term" value="P:endocytosis"/>
    <property type="evidence" value="ECO:0007669"/>
    <property type="project" value="TreeGrafter"/>
</dbReference>
<dbReference type="PROSITE" id="PS50156">
    <property type="entry name" value="SSD"/>
    <property type="match status" value="1"/>
</dbReference>
<sequence>MLERSIPENVTFPMRNEWRSNSTSSIKENVRFEDICLSWYGECYRQTGIIKLLQNRKELEKRGIGITFPRANTKGTPIYLAFNIGGVDVYDNDTIKAVRGIRLWYFLRFDSEKINKISIEWENRAEQFIASNFFNNSLIEAHVHHSRTIDIGLTRNANRLKPYFSVTVIVLVLFTTFYAMKWKFDGSGVTSFVRIDWLRSKPWLALAGVLSSVMAIVSGIGLLLWFGMFFAEITLIAPFLVLSIGVDDMFIAVAAWHYTESTYPGASKSVLKARMVEAMSESAVAIFITSITDVISFAIGCWTDIIAVTFFAAVMVISGECQLAERNSCLPCMKAIDHYDSISANLRRNEMMRSGLSSLKNRSSQLNGIVHNRISDPYMQKVKPTDSSDSSLSDVTITQKSSSIMEQFFSNVYVPILLDFRTKIFMLLVFITYLVIAIYGIIGMEQGLDYDKLLLKSDPIVRTIATEIELFHGGDQIEIAVVNAPDMSKAANRERVDAMVRDFESVQYCLGPKGTQIWIREYSKYANLTGAYLQDDRASWVEGVYQWSRLFAFYKLWSQDFVWENVDDMTNISMKSFRFRIGVTEFNTPADLVLVTKLLRNIATKYPEMRIFTYQQSRAIADQLNVILANTLQNDSVALVVLLVISLLFIPNPICTFWIAVAIVTMDIGVIGYLALWNVKLDPISMVTIIMSIGFSIEFCAHITYGFMSSDEKLTTTERCVYAMEKLAWPILHGSMSTILGVAVLAFINSYMVLVFFKTIFLVLVIGVFHALMLLPIILSESAPLSDRISRRFELTVSASSATPQNIKVDISS</sequence>
<dbReference type="Gene3D" id="1.20.1640.10">
    <property type="entry name" value="Multidrug efflux transporter AcrB transmembrane domain"/>
    <property type="match status" value="2"/>
</dbReference>
<evidence type="ECO:0000256" key="2">
    <source>
        <dbReference type="ARBA" id="ARBA00005585"/>
    </source>
</evidence>
<evidence type="ECO:0000256" key="7">
    <source>
        <dbReference type="ARBA" id="ARBA00023180"/>
    </source>
</evidence>
<feature type="transmembrane region" description="Helical" evidence="8">
    <location>
        <begin position="305"/>
        <end position="324"/>
    </location>
</feature>
<feature type="transmembrane region" description="Helical" evidence="8">
    <location>
        <begin position="754"/>
        <end position="779"/>
    </location>
</feature>
<evidence type="ECO:0000313" key="10">
    <source>
        <dbReference type="Proteomes" id="UP000887569"/>
    </source>
</evidence>
<protein>
    <submittedName>
        <fullName evidence="11">SSD domain-containing protein</fullName>
    </submittedName>
</protein>
<feature type="transmembrane region" description="Helical" evidence="8">
    <location>
        <begin position="233"/>
        <end position="258"/>
    </location>
</feature>
<dbReference type="InterPro" id="IPR003392">
    <property type="entry name" value="PTHD_SSD"/>
</dbReference>
<reference evidence="11" key="1">
    <citation type="submission" date="2022-11" db="UniProtKB">
        <authorList>
            <consortium name="WormBaseParasite"/>
        </authorList>
    </citation>
    <scope>IDENTIFICATION</scope>
</reference>
<comment type="subcellular location">
    <subcellularLocation>
        <location evidence="1">Cell membrane</location>
        <topology evidence="1">Multi-pass membrane protein</topology>
    </subcellularLocation>
</comment>
<feature type="transmembrane region" description="Helical" evidence="8">
    <location>
        <begin position="424"/>
        <end position="442"/>
    </location>
</feature>
<keyword evidence="4 8" id="KW-0812">Transmembrane</keyword>
<keyword evidence="3" id="KW-1003">Cell membrane</keyword>
<evidence type="ECO:0000256" key="8">
    <source>
        <dbReference type="SAM" id="Phobius"/>
    </source>
</evidence>
<evidence type="ECO:0000256" key="1">
    <source>
        <dbReference type="ARBA" id="ARBA00004651"/>
    </source>
</evidence>
<dbReference type="WBParaSite" id="PgR001X_g125_t01">
    <property type="protein sequence ID" value="PgR001X_g125_t01"/>
    <property type="gene ID" value="PgR001X_g125"/>
</dbReference>
<evidence type="ECO:0000259" key="9">
    <source>
        <dbReference type="PROSITE" id="PS50156"/>
    </source>
</evidence>
<dbReference type="PANTHER" id="PTHR10796">
    <property type="entry name" value="PATCHED-RELATED"/>
    <property type="match status" value="1"/>
</dbReference>
<dbReference type="Proteomes" id="UP000887569">
    <property type="component" value="Unplaced"/>
</dbReference>
<dbReference type="InterPro" id="IPR000731">
    <property type="entry name" value="SSD"/>
</dbReference>
<dbReference type="Pfam" id="PF02460">
    <property type="entry name" value="Patched"/>
    <property type="match status" value="1"/>
</dbReference>
<keyword evidence="10" id="KW-1185">Reference proteome</keyword>